<reference evidence="9 10" key="1">
    <citation type="submission" date="2023-04" db="EMBL/GenBank/DDBJ databases">
        <title>Genome of Basidiobolus ranarum AG-B5.</title>
        <authorList>
            <person name="Stajich J.E."/>
            <person name="Carter-House D."/>
            <person name="Gryganskyi A."/>
        </authorList>
    </citation>
    <scope>NUCLEOTIDE SEQUENCE [LARGE SCALE GENOMIC DNA]</scope>
    <source>
        <strain evidence="9 10">AG-B5</strain>
    </source>
</reference>
<feature type="DNA-binding region" description="Homeobox" evidence="5">
    <location>
        <begin position="43"/>
        <end position="102"/>
    </location>
</feature>
<dbReference type="InterPro" id="IPR051775">
    <property type="entry name" value="Homeobox_domain"/>
</dbReference>
<evidence type="ECO:0000256" key="7">
    <source>
        <dbReference type="SAM" id="MobiDB-lite"/>
    </source>
</evidence>
<dbReference type="PANTHER" id="PTHR24323:SF7">
    <property type="entry name" value="HOMEOBOX DOMAIN-CONTAINING PROTEIN"/>
    <property type="match status" value="1"/>
</dbReference>
<evidence type="ECO:0000256" key="5">
    <source>
        <dbReference type="PROSITE-ProRule" id="PRU00108"/>
    </source>
</evidence>
<dbReference type="Gene3D" id="1.10.10.60">
    <property type="entry name" value="Homeodomain-like"/>
    <property type="match status" value="1"/>
</dbReference>
<accession>A0ABR2WY35</accession>
<dbReference type="InterPro" id="IPR017970">
    <property type="entry name" value="Homeobox_CS"/>
</dbReference>
<keyword evidence="3 5" id="KW-0371">Homeobox</keyword>
<dbReference type="CDD" id="cd00086">
    <property type="entry name" value="homeodomain"/>
    <property type="match status" value="1"/>
</dbReference>
<dbReference type="SUPFAM" id="SSF46689">
    <property type="entry name" value="Homeodomain-like"/>
    <property type="match status" value="1"/>
</dbReference>
<dbReference type="Proteomes" id="UP001479436">
    <property type="component" value="Unassembled WGS sequence"/>
</dbReference>
<dbReference type="InterPro" id="IPR009057">
    <property type="entry name" value="Homeodomain-like_sf"/>
</dbReference>
<gene>
    <name evidence="9" type="ORF">K7432_004576</name>
</gene>
<evidence type="ECO:0000256" key="3">
    <source>
        <dbReference type="ARBA" id="ARBA00023155"/>
    </source>
</evidence>
<feature type="compositionally biased region" description="Polar residues" evidence="7">
    <location>
        <begin position="99"/>
        <end position="108"/>
    </location>
</feature>
<comment type="subcellular location">
    <subcellularLocation>
        <location evidence="1 5 6">Nucleus</location>
    </subcellularLocation>
</comment>
<dbReference type="InterPro" id="IPR001356">
    <property type="entry name" value="HD"/>
</dbReference>
<sequence length="539" mass="60024">MSLKAALQNPSVSVPKTNSTSMFETFHQTPHGEFRTSFYNPYEVKHRKRTTRTQFSILEKAFQENPKPNSSIRKELAQKLSMTPRGVQVWFQNRRAKAKSQQPTLGENSESSRDSSQDSLVFSINSTNSNTFDQNQLLFESSVALSASGLLTHSDTNLLSDDTKHTSSHLSKHKPITDRTTTFQKPRAKRFNSLSTVTSHNLYSLETDYQQVHPGKRTYSFDVPSIHIATDSKPTASSALVYHDISPSFLTVSSPVDELNELHPFTPLCSEVDTPSNEQLNAPTDGSFQQILLHNTLTSACTNARRNSCPTECVPTFDNINFSTSNPQLSTIAENESIFGDQRGSSANPFGMGLKFQVDNSPHLMETPVSVTETEHSLPLPLLRTNSEGAKVTDSVLNKSHKLGRLNGRTHSEPIIHTPFTAELTNQFNMEMNTDFNLQASNFVNTQTPHNSMYQSIHFSDTCLDGPLPIATESMKGKMKSSCKNSKMSERLDFFNFDLNQNASSHHPMATISARTTIDGCVDNLQGSLYFPNSQEYST</sequence>
<dbReference type="Pfam" id="PF00046">
    <property type="entry name" value="Homeodomain"/>
    <property type="match status" value="1"/>
</dbReference>
<keyword evidence="2 5" id="KW-0238">DNA-binding</keyword>
<proteinExistence type="predicted"/>
<evidence type="ECO:0000256" key="6">
    <source>
        <dbReference type="RuleBase" id="RU000682"/>
    </source>
</evidence>
<dbReference type="EMBL" id="JASJQH010000160">
    <property type="protein sequence ID" value="KAK9766386.1"/>
    <property type="molecule type" value="Genomic_DNA"/>
</dbReference>
<dbReference type="PANTHER" id="PTHR24323">
    <property type="entry name" value="CEH-10 HOMEODOMAIN-CONTAINING HOMOLOG"/>
    <property type="match status" value="1"/>
</dbReference>
<evidence type="ECO:0000256" key="4">
    <source>
        <dbReference type="ARBA" id="ARBA00023242"/>
    </source>
</evidence>
<evidence type="ECO:0000256" key="1">
    <source>
        <dbReference type="ARBA" id="ARBA00004123"/>
    </source>
</evidence>
<evidence type="ECO:0000256" key="2">
    <source>
        <dbReference type="ARBA" id="ARBA00023125"/>
    </source>
</evidence>
<protein>
    <recommendedName>
        <fullName evidence="8">Homeobox domain-containing protein</fullName>
    </recommendedName>
</protein>
<feature type="domain" description="Homeobox" evidence="8">
    <location>
        <begin position="41"/>
        <end position="101"/>
    </location>
</feature>
<organism evidence="9 10">
    <name type="scientific">Basidiobolus ranarum</name>
    <dbReference type="NCBI Taxonomy" id="34480"/>
    <lineage>
        <taxon>Eukaryota</taxon>
        <taxon>Fungi</taxon>
        <taxon>Fungi incertae sedis</taxon>
        <taxon>Zoopagomycota</taxon>
        <taxon>Entomophthoromycotina</taxon>
        <taxon>Basidiobolomycetes</taxon>
        <taxon>Basidiobolales</taxon>
        <taxon>Basidiobolaceae</taxon>
        <taxon>Basidiobolus</taxon>
    </lineage>
</organism>
<evidence type="ECO:0000259" key="8">
    <source>
        <dbReference type="PROSITE" id="PS50071"/>
    </source>
</evidence>
<dbReference type="SMART" id="SM00389">
    <property type="entry name" value="HOX"/>
    <property type="match status" value="1"/>
</dbReference>
<evidence type="ECO:0000313" key="10">
    <source>
        <dbReference type="Proteomes" id="UP001479436"/>
    </source>
</evidence>
<keyword evidence="10" id="KW-1185">Reference proteome</keyword>
<dbReference type="PROSITE" id="PS50071">
    <property type="entry name" value="HOMEOBOX_2"/>
    <property type="match status" value="1"/>
</dbReference>
<feature type="region of interest" description="Disordered" evidence="7">
    <location>
        <begin position="95"/>
        <end position="119"/>
    </location>
</feature>
<name>A0ABR2WY35_9FUNG</name>
<dbReference type="PROSITE" id="PS00027">
    <property type="entry name" value="HOMEOBOX_1"/>
    <property type="match status" value="1"/>
</dbReference>
<evidence type="ECO:0000313" key="9">
    <source>
        <dbReference type="EMBL" id="KAK9766386.1"/>
    </source>
</evidence>
<comment type="caution">
    <text evidence="9">The sequence shown here is derived from an EMBL/GenBank/DDBJ whole genome shotgun (WGS) entry which is preliminary data.</text>
</comment>
<keyword evidence="4 5" id="KW-0539">Nucleus</keyword>